<dbReference type="Proteomes" id="UP000075243">
    <property type="component" value="Unassembled WGS sequence"/>
</dbReference>
<accession>A0A151RI21</accession>
<protein>
    <recommendedName>
        <fullName evidence="3">Reverse transcriptase zinc-binding domain-containing protein</fullName>
    </recommendedName>
</protein>
<dbReference type="AlphaFoldDB" id="A0A151RI21"/>
<name>A0A151RI21_CAJCA</name>
<organism evidence="1 2">
    <name type="scientific">Cajanus cajan</name>
    <name type="common">Pigeon pea</name>
    <name type="synonym">Cajanus indicus</name>
    <dbReference type="NCBI Taxonomy" id="3821"/>
    <lineage>
        <taxon>Eukaryota</taxon>
        <taxon>Viridiplantae</taxon>
        <taxon>Streptophyta</taxon>
        <taxon>Embryophyta</taxon>
        <taxon>Tracheophyta</taxon>
        <taxon>Spermatophyta</taxon>
        <taxon>Magnoliopsida</taxon>
        <taxon>eudicotyledons</taxon>
        <taxon>Gunneridae</taxon>
        <taxon>Pentapetalae</taxon>
        <taxon>rosids</taxon>
        <taxon>fabids</taxon>
        <taxon>Fabales</taxon>
        <taxon>Fabaceae</taxon>
        <taxon>Papilionoideae</taxon>
        <taxon>50 kb inversion clade</taxon>
        <taxon>NPAAA clade</taxon>
        <taxon>indigoferoid/millettioid clade</taxon>
        <taxon>Phaseoleae</taxon>
        <taxon>Cajanus</taxon>
    </lineage>
</organism>
<sequence>MQLQRKGVPCMSLCAHCETNKENEWHIFYGCQAAMDVWIYSGLWQKNCQIVEQGGVILTTFELLGCLLEQDIISFVLMLWCIWKHMNDKVWHDELTPPGVSIQMAT</sequence>
<dbReference type="Gramene" id="C.cajan_35813.t">
    <property type="protein sequence ID" value="C.cajan_35813.t.cds1"/>
    <property type="gene ID" value="C.cajan_35813"/>
</dbReference>
<keyword evidence="2" id="KW-1185">Reference proteome</keyword>
<gene>
    <name evidence="1" type="ORF">KK1_036432</name>
</gene>
<evidence type="ECO:0008006" key="3">
    <source>
        <dbReference type="Google" id="ProtNLM"/>
    </source>
</evidence>
<reference evidence="1" key="1">
    <citation type="journal article" date="2012" name="Nat. Biotechnol.">
        <title>Draft genome sequence of pigeonpea (Cajanus cajan), an orphan legume crop of resource-poor farmers.</title>
        <authorList>
            <person name="Varshney R.K."/>
            <person name="Chen W."/>
            <person name="Li Y."/>
            <person name="Bharti A.K."/>
            <person name="Saxena R.K."/>
            <person name="Schlueter J.A."/>
            <person name="Donoghue M.T."/>
            <person name="Azam S."/>
            <person name="Fan G."/>
            <person name="Whaley A.M."/>
            <person name="Farmer A.D."/>
            <person name="Sheridan J."/>
            <person name="Iwata A."/>
            <person name="Tuteja R."/>
            <person name="Penmetsa R.V."/>
            <person name="Wu W."/>
            <person name="Upadhyaya H.D."/>
            <person name="Yang S.P."/>
            <person name="Shah T."/>
            <person name="Saxena K.B."/>
            <person name="Michael T."/>
            <person name="McCombie W.R."/>
            <person name="Yang B."/>
            <person name="Zhang G."/>
            <person name="Yang H."/>
            <person name="Wang J."/>
            <person name="Spillane C."/>
            <person name="Cook D.R."/>
            <person name="May G.D."/>
            <person name="Xu X."/>
            <person name="Jackson S.A."/>
        </authorList>
    </citation>
    <scope>NUCLEOTIDE SEQUENCE [LARGE SCALE GENOMIC DNA]</scope>
</reference>
<dbReference type="EMBL" id="KQ483729">
    <property type="protein sequence ID" value="KYP42178.1"/>
    <property type="molecule type" value="Genomic_DNA"/>
</dbReference>
<proteinExistence type="predicted"/>
<evidence type="ECO:0000313" key="1">
    <source>
        <dbReference type="EMBL" id="KYP42178.1"/>
    </source>
</evidence>
<evidence type="ECO:0000313" key="2">
    <source>
        <dbReference type="Proteomes" id="UP000075243"/>
    </source>
</evidence>